<dbReference type="PANTHER" id="PTHR12903">
    <property type="entry name" value="MITOCHONDRIAL RIBOSOMAL PROTEIN L24"/>
    <property type="match status" value="1"/>
</dbReference>
<reference evidence="8 9" key="1">
    <citation type="journal article" date="2015" name="Nature">
        <title>rRNA introns, odd ribosomes, and small enigmatic genomes across a large radiation of phyla.</title>
        <authorList>
            <person name="Brown C.T."/>
            <person name="Hug L.A."/>
            <person name="Thomas B.C."/>
            <person name="Sharon I."/>
            <person name="Castelle C.J."/>
            <person name="Singh A."/>
            <person name="Wilkins M.J."/>
            <person name="Williams K.H."/>
            <person name="Banfield J.F."/>
        </authorList>
    </citation>
    <scope>NUCLEOTIDE SEQUENCE [LARGE SCALE GENOMIC DNA]</scope>
</reference>
<dbReference type="InterPro" id="IPR008991">
    <property type="entry name" value="Translation_prot_SH3-like_sf"/>
</dbReference>
<comment type="function">
    <text evidence="5">One of the proteins that surrounds the polypeptide exit tunnel on the outside of the subunit.</text>
</comment>
<sequence>MKIRKGDTVKVLYGKDAGKTAKVLNADPIKREVVVEGLNVYKKHIKGDGQSKKSEIVEKVKPMPASKVALICEHCGKPTRVSMKLEGKNYVRTCKNCGKVLDGKQVEKVEEKKVTKTKKVTKKSK</sequence>
<proteinExistence type="inferred from homology"/>
<comment type="function">
    <text evidence="5">One of two assembly initiator proteins, it binds directly to the 5'-end of the 23S rRNA, where it nucleates assembly of the 50S subunit.</text>
</comment>
<keyword evidence="2 5" id="KW-0689">Ribosomal protein</keyword>
<evidence type="ECO:0000256" key="2">
    <source>
        <dbReference type="ARBA" id="ARBA00022980"/>
    </source>
</evidence>
<dbReference type="SMART" id="SM00739">
    <property type="entry name" value="KOW"/>
    <property type="match status" value="1"/>
</dbReference>
<dbReference type="HAMAP" id="MF_01326_B">
    <property type="entry name" value="Ribosomal_uL24_B"/>
    <property type="match status" value="1"/>
</dbReference>
<evidence type="ECO:0000256" key="5">
    <source>
        <dbReference type="HAMAP-Rule" id="MF_01326"/>
    </source>
</evidence>
<dbReference type="GO" id="GO:0006412">
    <property type="term" value="P:translation"/>
    <property type="evidence" value="ECO:0007669"/>
    <property type="project" value="UniProtKB-UniRule"/>
</dbReference>
<comment type="subunit">
    <text evidence="5">Part of the 50S ribosomal subunit.</text>
</comment>
<dbReference type="GO" id="GO:1990904">
    <property type="term" value="C:ribonucleoprotein complex"/>
    <property type="evidence" value="ECO:0007669"/>
    <property type="project" value="UniProtKB-KW"/>
</dbReference>
<accession>A0A0G0QVL3</accession>
<dbReference type="PROSITE" id="PS01108">
    <property type="entry name" value="RIBOSOMAL_L24"/>
    <property type="match status" value="1"/>
</dbReference>
<dbReference type="CDD" id="cd06089">
    <property type="entry name" value="KOW_RPL26"/>
    <property type="match status" value="1"/>
</dbReference>
<dbReference type="InterPro" id="IPR057264">
    <property type="entry name" value="Ribosomal_uL24_C"/>
</dbReference>
<dbReference type="Gene3D" id="2.30.30.30">
    <property type="match status" value="1"/>
</dbReference>
<evidence type="ECO:0000256" key="3">
    <source>
        <dbReference type="ARBA" id="ARBA00023274"/>
    </source>
</evidence>
<evidence type="ECO:0000313" key="8">
    <source>
        <dbReference type="EMBL" id="KKR05652.1"/>
    </source>
</evidence>
<evidence type="ECO:0000259" key="7">
    <source>
        <dbReference type="SMART" id="SM00739"/>
    </source>
</evidence>
<evidence type="ECO:0000256" key="6">
    <source>
        <dbReference type="RuleBase" id="RU003477"/>
    </source>
</evidence>
<dbReference type="NCBIfam" id="TIGR01079">
    <property type="entry name" value="rplX_bact"/>
    <property type="match status" value="1"/>
</dbReference>
<evidence type="ECO:0000313" key="9">
    <source>
        <dbReference type="Proteomes" id="UP000034799"/>
    </source>
</evidence>
<dbReference type="Pfam" id="PF00467">
    <property type="entry name" value="KOW"/>
    <property type="match status" value="1"/>
</dbReference>
<dbReference type="AlphaFoldDB" id="A0A0G0QVL3"/>
<dbReference type="GO" id="GO:0005840">
    <property type="term" value="C:ribosome"/>
    <property type="evidence" value="ECO:0007669"/>
    <property type="project" value="UniProtKB-KW"/>
</dbReference>
<dbReference type="InterPro" id="IPR005825">
    <property type="entry name" value="Ribosomal_uL24_CS"/>
</dbReference>
<dbReference type="Proteomes" id="UP000034799">
    <property type="component" value="Unassembled WGS sequence"/>
</dbReference>
<protein>
    <recommendedName>
        <fullName evidence="4 5">Large ribosomal subunit protein uL24</fullName>
    </recommendedName>
</protein>
<keyword evidence="5" id="KW-0699">rRNA-binding</keyword>
<dbReference type="GO" id="GO:0019843">
    <property type="term" value="F:rRNA binding"/>
    <property type="evidence" value="ECO:0007669"/>
    <property type="project" value="UniProtKB-UniRule"/>
</dbReference>
<feature type="domain" description="KOW" evidence="7">
    <location>
        <begin position="2"/>
        <end position="29"/>
    </location>
</feature>
<name>A0A0G0QVL3_9BACT</name>
<dbReference type="SUPFAM" id="SSF50104">
    <property type="entry name" value="Translation proteins SH3-like domain"/>
    <property type="match status" value="1"/>
</dbReference>
<dbReference type="InterPro" id="IPR005824">
    <property type="entry name" value="KOW"/>
</dbReference>
<gene>
    <name evidence="5" type="primary">rplX</name>
    <name evidence="8" type="ORF">UT34_C0002G0159</name>
</gene>
<keyword evidence="5" id="KW-0694">RNA-binding</keyword>
<dbReference type="InterPro" id="IPR041988">
    <property type="entry name" value="Ribosomal_uL24_KOW"/>
</dbReference>
<keyword evidence="3 5" id="KW-0687">Ribonucleoprotein</keyword>
<evidence type="ECO:0000256" key="1">
    <source>
        <dbReference type="ARBA" id="ARBA00010618"/>
    </source>
</evidence>
<comment type="caution">
    <text evidence="8">The sequence shown here is derived from an EMBL/GenBank/DDBJ whole genome shotgun (WGS) entry which is preliminary data.</text>
</comment>
<dbReference type="Pfam" id="PF17136">
    <property type="entry name" value="ribosomal_L24"/>
    <property type="match status" value="1"/>
</dbReference>
<dbReference type="GO" id="GO:0003735">
    <property type="term" value="F:structural constituent of ribosome"/>
    <property type="evidence" value="ECO:0007669"/>
    <property type="project" value="InterPro"/>
</dbReference>
<dbReference type="InterPro" id="IPR003256">
    <property type="entry name" value="Ribosomal_uL24"/>
</dbReference>
<dbReference type="EMBL" id="LBWK01000002">
    <property type="protein sequence ID" value="KKR05652.1"/>
    <property type="molecule type" value="Genomic_DNA"/>
</dbReference>
<organism evidence="8 9">
    <name type="scientific">candidate division WS6 bacterium GW2011_GWF2_39_15</name>
    <dbReference type="NCBI Taxonomy" id="1619100"/>
    <lineage>
        <taxon>Bacteria</taxon>
        <taxon>Candidatus Dojkabacteria</taxon>
    </lineage>
</organism>
<evidence type="ECO:0000256" key="4">
    <source>
        <dbReference type="ARBA" id="ARBA00035206"/>
    </source>
</evidence>
<dbReference type="InterPro" id="IPR014722">
    <property type="entry name" value="Rib_uL2_dom2"/>
</dbReference>
<dbReference type="STRING" id="1619100.UT34_C0002G0159"/>
<comment type="similarity">
    <text evidence="1 5 6">Belongs to the universal ribosomal protein uL24 family.</text>
</comment>